<gene>
    <name evidence="13" type="ORF">E8K88_12450</name>
</gene>
<dbReference type="GO" id="GO:0006811">
    <property type="term" value="P:monoatomic ion transport"/>
    <property type="evidence" value="ECO:0007669"/>
    <property type="project" value="UniProtKB-KW"/>
</dbReference>
<sequence length="328" mass="35243">MKKHLPFVLLPLLAAGAVAHAQSNVTVYGRFNTTLENQKFSGESSKTGMHSNASFLGFRGTEDLGSGLKAGFVLEQRFDSTDGASTGFQRESQVNLSGSFGTIKAGNYNSTAYTNTADYVSMFNHDTGSTADALYAYVVPNSAKLGYISPEFAGFKFEGGYGFKDNHGGNKAPFDLSVTYKLGALDLAAAYAQFDKAKATTVRAMYNTGPFALGGYVQYDKNGMNAAATDTAVPGYINWGDRWSVRLVGAYTMGASEFHANVGWADKYSKIDKSGATQYTLGYNYNLSKRTKVYGFYTRVDNQRNGAYAGAAAGKDFSSVGAGLRHLF</sequence>
<dbReference type="GO" id="GO:0046930">
    <property type="term" value="C:pore complex"/>
    <property type="evidence" value="ECO:0007669"/>
    <property type="project" value="UniProtKB-KW"/>
</dbReference>
<evidence type="ECO:0000313" key="13">
    <source>
        <dbReference type="EMBL" id="THJ32238.1"/>
    </source>
</evidence>
<dbReference type="PANTHER" id="PTHR34501:SF9">
    <property type="entry name" value="MAJOR OUTER MEMBRANE PROTEIN P.IA"/>
    <property type="match status" value="1"/>
</dbReference>
<keyword evidence="3" id="KW-0813">Transport</keyword>
<comment type="subcellular location">
    <subcellularLocation>
        <location evidence="1">Cell outer membrane</location>
        <topology evidence="1">Multi-pass membrane protein</topology>
    </subcellularLocation>
</comment>
<dbReference type="CDD" id="cd00342">
    <property type="entry name" value="gram_neg_porins"/>
    <property type="match status" value="1"/>
</dbReference>
<keyword evidence="7" id="KW-0406">Ion transport</keyword>
<dbReference type="PRINTS" id="PR00184">
    <property type="entry name" value="NEISSPPORIN"/>
</dbReference>
<dbReference type="InterPro" id="IPR002299">
    <property type="entry name" value="Porin_Neis"/>
</dbReference>
<keyword evidence="6 11" id="KW-0732">Signal</keyword>
<evidence type="ECO:0000256" key="11">
    <source>
        <dbReference type="SAM" id="SignalP"/>
    </source>
</evidence>
<accession>A0A4S5BQX9</accession>
<evidence type="ECO:0000256" key="10">
    <source>
        <dbReference type="ARBA" id="ARBA00023237"/>
    </source>
</evidence>
<evidence type="ECO:0000259" key="12">
    <source>
        <dbReference type="Pfam" id="PF13609"/>
    </source>
</evidence>
<dbReference type="SUPFAM" id="SSF56935">
    <property type="entry name" value="Porins"/>
    <property type="match status" value="1"/>
</dbReference>
<evidence type="ECO:0000256" key="4">
    <source>
        <dbReference type="ARBA" id="ARBA00022452"/>
    </source>
</evidence>
<evidence type="ECO:0000256" key="6">
    <source>
        <dbReference type="ARBA" id="ARBA00022729"/>
    </source>
</evidence>
<comment type="subunit">
    <text evidence="2">Homotrimer.</text>
</comment>
<dbReference type="Gene3D" id="2.40.160.10">
    <property type="entry name" value="Porin"/>
    <property type="match status" value="1"/>
</dbReference>
<comment type="caution">
    <text evidence="13">The sequence shown here is derived from an EMBL/GenBank/DDBJ whole genome shotgun (WGS) entry which is preliminary data.</text>
</comment>
<dbReference type="InterPro" id="IPR023614">
    <property type="entry name" value="Porin_dom_sf"/>
</dbReference>
<dbReference type="Pfam" id="PF13609">
    <property type="entry name" value="Porin_4"/>
    <property type="match status" value="1"/>
</dbReference>
<dbReference type="GO" id="GO:0015288">
    <property type="term" value="F:porin activity"/>
    <property type="evidence" value="ECO:0007669"/>
    <property type="project" value="UniProtKB-KW"/>
</dbReference>
<evidence type="ECO:0000256" key="2">
    <source>
        <dbReference type="ARBA" id="ARBA00011233"/>
    </source>
</evidence>
<evidence type="ECO:0000256" key="8">
    <source>
        <dbReference type="ARBA" id="ARBA00023114"/>
    </source>
</evidence>
<evidence type="ECO:0000256" key="3">
    <source>
        <dbReference type="ARBA" id="ARBA00022448"/>
    </source>
</evidence>
<reference evidence="13 14" key="1">
    <citation type="submission" date="2019-04" db="EMBL/GenBank/DDBJ databases">
        <title>Lampropedia sp YIM MLB12 draf genome.</title>
        <authorList>
            <person name="Wang Y.-X."/>
        </authorList>
    </citation>
    <scope>NUCLEOTIDE SEQUENCE [LARGE SCALE GENOMIC DNA]</scope>
    <source>
        <strain evidence="13 14">YIM MLB12</strain>
    </source>
</reference>
<evidence type="ECO:0000256" key="9">
    <source>
        <dbReference type="ARBA" id="ARBA00023136"/>
    </source>
</evidence>
<dbReference type="RefSeq" id="WP_136406997.1">
    <property type="nucleotide sequence ID" value="NZ_JARXRQ010000005.1"/>
</dbReference>
<dbReference type="OrthoDB" id="6975458at2"/>
<dbReference type="GO" id="GO:0009279">
    <property type="term" value="C:cell outer membrane"/>
    <property type="evidence" value="ECO:0007669"/>
    <property type="project" value="UniProtKB-SubCell"/>
</dbReference>
<keyword evidence="10" id="KW-0998">Cell outer membrane</keyword>
<evidence type="ECO:0000256" key="1">
    <source>
        <dbReference type="ARBA" id="ARBA00004571"/>
    </source>
</evidence>
<dbReference type="InterPro" id="IPR050298">
    <property type="entry name" value="Gram-neg_bact_OMP"/>
</dbReference>
<dbReference type="EMBL" id="SSWX01000016">
    <property type="protein sequence ID" value="THJ32238.1"/>
    <property type="molecule type" value="Genomic_DNA"/>
</dbReference>
<evidence type="ECO:0000256" key="5">
    <source>
        <dbReference type="ARBA" id="ARBA00022692"/>
    </source>
</evidence>
<evidence type="ECO:0000256" key="7">
    <source>
        <dbReference type="ARBA" id="ARBA00023065"/>
    </source>
</evidence>
<dbReference type="Proteomes" id="UP000306236">
    <property type="component" value="Unassembled WGS sequence"/>
</dbReference>
<name>A0A4S5BQX9_9BURK</name>
<keyword evidence="4" id="KW-1134">Transmembrane beta strand</keyword>
<keyword evidence="14" id="KW-1185">Reference proteome</keyword>
<dbReference type="PANTHER" id="PTHR34501">
    <property type="entry name" value="PROTEIN YDDL-RELATED"/>
    <property type="match status" value="1"/>
</dbReference>
<feature type="signal peptide" evidence="11">
    <location>
        <begin position="1"/>
        <end position="21"/>
    </location>
</feature>
<protein>
    <submittedName>
        <fullName evidence="13">Porin</fullName>
    </submittedName>
</protein>
<organism evidence="13 14">
    <name type="scientific">Lampropedia aestuarii</name>
    <dbReference type="NCBI Taxonomy" id="2562762"/>
    <lineage>
        <taxon>Bacteria</taxon>
        <taxon>Pseudomonadati</taxon>
        <taxon>Pseudomonadota</taxon>
        <taxon>Betaproteobacteria</taxon>
        <taxon>Burkholderiales</taxon>
        <taxon>Comamonadaceae</taxon>
        <taxon>Lampropedia</taxon>
    </lineage>
</organism>
<keyword evidence="8" id="KW-0626">Porin</keyword>
<dbReference type="InterPro" id="IPR033900">
    <property type="entry name" value="Gram_neg_porin_domain"/>
</dbReference>
<proteinExistence type="predicted"/>
<feature type="domain" description="Porin" evidence="12">
    <location>
        <begin position="13"/>
        <end position="304"/>
    </location>
</feature>
<dbReference type="AlphaFoldDB" id="A0A4S5BQX9"/>
<feature type="chain" id="PRO_5020579258" evidence="11">
    <location>
        <begin position="22"/>
        <end position="328"/>
    </location>
</feature>
<keyword evidence="5" id="KW-0812">Transmembrane</keyword>
<keyword evidence="9" id="KW-0472">Membrane</keyword>
<evidence type="ECO:0000313" key="14">
    <source>
        <dbReference type="Proteomes" id="UP000306236"/>
    </source>
</evidence>